<evidence type="ECO:0000256" key="2">
    <source>
        <dbReference type="ARBA" id="ARBA00008560"/>
    </source>
</evidence>
<keyword evidence="3 6" id="KW-0689">Ribosomal protein</keyword>
<sequence>MTVPKKRTSILKKNIRKRVWKNKVYRVSQNALSLAKSLYTGKSKGFFCNNKEGIQSGLKN</sequence>
<dbReference type="GO" id="GO:0009507">
    <property type="term" value="C:chloroplast"/>
    <property type="evidence" value="ECO:0007669"/>
    <property type="project" value="UniProtKB-SubCell"/>
</dbReference>
<accession>D3WCN5</accession>
<dbReference type="HAMAP" id="MF_00340">
    <property type="entry name" value="Ribosomal_bL32"/>
    <property type="match status" value="1"/>
</dbReference>
<reference evidence="7" key="1">
    <citation type="journal article" date="2010" name="Proc. Natl. Acad. Sci. U.S.A.">
        <title>Phylogenetic analysis of 83 plastid genes further resolves the early diversification of eudicots.</title>
        <authorList>
            <person name="Moore M.J."/>
            <person name="Soltis P.S."/>
            <person name="Bell C.D."/>
            <person name="Burleigh J.G."/>
            <person name="Soltis D.E."/>
        </authorList>
    </citation>
    <scope>NUCLEOTIDE SEQUENCE</scope>
</reference>
<geneLocation type="chloroplast" evidence="7"/>
<evidence type="ECO:0000256" key="3">
    <source>
        <dbReference type="ARBA" id="ARBA00022980"/>
    </source>
</evidence>
<dbReference type="PANTHER" id="PTHR36083">
    <property type="entry name" value="50S RIBOSOMAL PROTEIN L32, CHLOROPLASTIC"/>
    <property type="match status" value="1"/>
</dbReference>
<dbReference type="PANTHER" id="PTHR36083:SF1">
    <property type="entry name" value="LARGE RIBOSOMAL SUBUNIT PROTEIN BL32C"/>
    <property type="match status" value="1"/>
</dbReference>
<dbReference type="EMBL" id="GQ997757">
    <property type="protein sequence ID" value="ADD30205.1"/>
    <property type="molecule type" value="Genomic_DNA"/>
</dbReference>
<dbReference type="InterPro" id="IPR044958">
    <property type="entry name" value="Ribosomal_bL32_plant/cyanobact"/>
</dbReference>
<dbReference type="GO" id="GO:0003735">
    <property type="term" value="F:structural constituent of ribosome"/>
    <property type="evidence" value="ECO:0007669"/>
    <property type="project" value="InterPro"/>
</dbReference>
<evidence type="ECO:0000256" key="5">
    <source>
        <dbReference type="ARBA" id="ARBA00035280"/>
    </source>
</evidence>
<name>D3WCN5_PHOLC</name>
<comment type="similarity">
    <text evidence="2 6">Belongs to the bacterial ribosomal protein bL32 family.</text>
</comment>
<dbReference type="GO" id="GO:0006412">
    <property type="term" value="P:translation"/>
    <property type="evidence" value="ECO:0007669"/>
    <property type="project" value="UniProtKB-UniRule"/>
</dbReference>
<dbReference type="InterPro" id="IPR002677">
    <property type="entry name" value="Ribosomal_bL32"/>
</dbReference>
<dbReference type="GO" id="GO:0015934">
    <property type="term" value="C:large ribosomal subunit"/>
    <property type="evidence" value="ECO:0007669"/>
    <property type="project" value="InterPro"/>
</dbReference>
<keyword evidence="7" id="KW-0150">Chloroplast</keyword>
<evidence type="ECO:0000256" key="4">
    <source>
        <dbReference type="ARBA" id="ARBA00023274"/>
    </source>
</evidence>
<proteinExistence type="inferred from homology"/>
<keyword evidence="7" id="KW-0934">Plastid</keyword>
<dbReference type="AlphaFoldDB" id="D3WCN5"/>
<organism evidence="7">
    <name type="scientific">Phoradendron leucarpum</name>
    <name type="common">American mistletoe</name>
    <name type="synonym">Phoradendron serotinum</name>
    <dbReference type="NCBI Taxonomy" id="3970"/>
    <lineage>
        <taxon>Eukaryota</taxon>
        <taxon>Viridiplantae</taxon>
        <taxon>Streptophyta</taxon>
        <taxon>Embryophyta</taxon>
        <taxon>Tracheophyta</taxon>
        <taxon>Spermatophyta</taxon>
        <taxon>Magnoliopsida</taxon>
        <taxon>eudicotyledons</taxon>
        <taxon>Gunneridae</taxon>
        <taxon>Pentapetalae</taxon>
        <taxon>Santalales</taxon>
        <taxon>Viscaceae</taxon>
        <taxon>Phoradendron</taxon>
    </lineage>
</organism>
<evidence type="ECO:0000313" key="7">
    <source>
        <dbReference type="EMBL" id="ADD30205.1"/>
    </source>
</evidence>
<protein>
    <recommendedName>
        <fullName evidence="5 6">Large ribosomal subunit protein bL32c</fullName>
    </recommendedName>
</protein>
<evidence type="ECO:0000256" key="1">
    <source>
        <dbReference type="ARBA" id="ARBA00004229"/>
    </source>
</evidence>
<gene>
    <name evidence="6 7" type="primary">rpl32</name>
</gene>
<keyword evidence="4 6" id="KW-0687">Ribonucleoprotein</keyword>
<comment type="subcellular location">
    <subcellularLocation>
        <location evidence="1 6">Plastid</location>
        <location evidence="1 6">Chloroplast</location>
    </subcellularLocation>
</comment>
<evidence type="ECO:0000256" key="6">
    <source>
        <dbReference type="HAMAP-Rule" id="MF_00340"/>
    </source>
</evidence>